<evidence type="ECO:0000259" key="5">
    <source>
        <dbReference type="PROSITE" id="PS50994"/>
    </source>
</evidence>
<dbReference type="InterPro" id="IPR012337">
    <property type="entry name" value="RNaseH-like_sf"/>
</dbReference>
<evidence type="ECO:0000313" key="7">
    <source>
        <dbReference type="Proteomes" id="UP000001412"/>
    </source>
</evidence>
<sequence length="340" mass="39384">MNKTKIKCPRCHSDKLYKFGFDKQANQKYQCQKCRPQFTHDSVNTQVHSKYPKCPRCGKATYLHHEYKYYNRYKCSNRKCNHIIVKNHTTCIDSSSSDLVTGSLNMKGMRFPLHIILTALTLYFLNNSSTRAISRFLKMNSNIKVSHVTIANWTNSFAPFFKNKAESFKESLDLQSDDWHADETVVFINGERYYLWLAIDSETRFILAFHLTKSRESDSAFSLINNASTYDAPENFITDRLPSYTQATATLLKNTTHIPVAPMPSDISNNLIESFNKTFKTWYKAKKGFNSFEKANNLVYLFILQYNFIRPHGSLNDFTPAEVTGFKTTELDKNTWFTAV</sequence>
<evidence type="ECO:0000256" key="2">
    <source>
        <dbReference type="ARBA" id="ARBA00022578"/>
    </source>
</evidence>
<dbReference type="GeneID" id="24254265"/>
<keyword evidence="7" id="KW-1185">Reference proteome</keyword>
<dbReference type="SUPFAM" id="SSF53098">
    <property type="entry name" value="Ribonuclease H-like"/>
    <property type="match status" value="1"/>
</dbReference>
<dbReference type="AlphaFoldDB" id="Q898Q4"/>
<evidence type="ECO:0000313" key="6">
    <source>
        <dbReference type="EMBL" id="AAO35025.1"/>
    </source>
</evidence>
<dbReference type="PANTHER" id="PTHR35528:SF3">
    <property type="entry name" value="BLL1675 PROTEIN"/>
    <property type="match status" value="1"/>
</dbReference>
<evidence type="ECO:0000256" key="1">
    <source>
        <dbReference type="ARBA" id="ARBA00002286"/>
    </source>
</evidence>
<dbReference type="KEGG" id="ctc:CTC_00389"/>
<dbReference type="Gene3D" id="3.30.420.10">
    <property type="entry name" value="Ribonuclease H-like superfamily/Ribonuclease H"/>
    <property type="match status" value="1"/>
</dbReference>
<dbReference type="PANTHER" id="PTHR35528">
    <property type="entry name" value="BLL1675 PROTEIN"/>
    <property type="match status" value="1"/>
</dbReference>
<dbReference type="OrthoDB" id="1376408at2"/>
<dbReference type="GO" id="GO:0006313">
    <property type="term" value="P:DNA transposition"/>
    <property type="evidence" value="ECO:0007669"/>
    <property type="project" value="InterPro"/>
</dbReference>
<dbReference type="RefSeq" id="WP_011098696.1">
    <property type="nucleotide sequence ID" value="NC_004557.1"/>
</dbReference>
<gene>
    <name evidence="6" type="ordered locus">CTC_00389</name>
</gene>
<accession>Q898Q4</accession>
<keyword evidence="3" id="KW-0238">DNA-binding</keyword>
<proteinExistence type="predicted"/>
<keyword evidence="2" id="KW-0815">Transposition</keyword>
<dbReference type="InterPro" id="IPR001584">
    <property type="entry name" value="Integrase_cat-core"/>
</dbReference>
<dbReference type="InterPro" id="IPR036397">
    <property type="entry name" value="RNaseH_sf"/>
</dbReference>
<dbReference type="NCBIfam" id="NF033587">
    <property type="entry name" value="transpos_IS6"/>
    <property type="match status" value="1"/>
</dbReference>
<dbReference type="EMBL" id="AE015927">
    <property type="protein sequence ID" value="AAO35025.1"/>
    <property type="molecule type" value="Genomic_DNA"/>
</dbReference>
<name>Q898Q4_CLOTE</name>
<organism evidence="6 7">
    <name type="scientific">Clostridium tetani (strain Massachusetts / E88)</name>
    <dbReference type="NCBI Taxonomy" id="212717"/>
    <lineage>
        <taxon>Bacteria</taxon>
        <taxon>Bacillati</taxon>
        <taxon>Bacillota</taxon>
        <taxon>Clostridia</taxon>
        <taxon>Eubacteriales</taxon>
        <taxon>Clostridiaceae</taxon>
        <taxon>Clostridium</taxon>
    </lineage>
</organism>
<dbReference type="InterPro" id="IPR047930">
    <property type="entry name" value="Transpos_IS6"/>
</dbReference>
<dbReference type="PROSITE" id="PS50994">
    <property type="entry name" value="INTEGRASE"/>
    <property type="match status" value="1"/>
</dbReference>
<evidence type="ECO:0000256" key="4">
    <source>
        <dbReference type="ARBA" id="ARBA00023172"/>
    </source>
</evidence>
<dbReference type="GO" id="GO:0015074">
    <property type="term" value="P:DNA integration"/>
    <property type="evidence" value="ECO:0007669"/>
    <property type="project" value="InterPro"/>
</dbReference>
<dbReference type="GO" id="GO:0003677">
    <property type="term" value="F:DNA binding"/>
    <property type="evidence" value="ECO:0007669"/>
    <property type="project" value="UniProtKB-KW"/>
</dbReference>
<dbReference type="HOGENOM" id="CLU_069560_0_0_9"/>
<dbReference type="InterPro" id="IPR003220">
    <property type="entry name" value="InsA_N_dom_Znf"/>
</dbReference>
<dbReference type="InterPro" id="IPR032874">
    <property type="entry name" value="DDE_dom"/>
</dbReference>
<dbReference type="STRING" id="212717.CTC_00389"/>
<dbReference type="Proteomes" id="UP000001412">
    <property type="component" value="Chromosome"/>
</dbReference>
<comment type="function">
    <text evidence="1">Involved in the transposition of the insertion sequence.</text>
</comment>
<dbReference type="Pfam" id="PF13610">
    <property type="entry name" value="DDE_Tnp_IS240"/>
    <property type="match status" value="1"/>
</dbReference>
<dbReference type="InterPro" id="IPR052183">
    <property type="entry name" value="IS_Transposase"/>
</dbReference>
<protein>
    <submittedName>
        <fullName evidence="6">Transposase</fullName>
    </submittedName>
</protein>
<keyword evidence="4" id="KW-0233">DNA recombination</keyword>
<evidence type="ECO:0000256" key="3">
    <source>
        <dbReference type="ARBA" id="ARBA00023125"/>
    </source>
</evidence>
<feature type="domain" description="Integrase catalytic" evidence="5">
    <location>
        <begin position="155"/>
        <end position="328"/>
    </location>
</feature>
<dbReference type="Pfam" id="PF03811">
    <property type="entry name" value="Zn_ribbon_InsA"/>
    <property type="match status" value="1"/>
</dbReference>
<reference evidence="6 7" key="1">
    <citation type="journal article" date="2003" name="Proc. Natl. Acad. Sci. U.S.A.">
        <title>The genome sequence of Clostridium tetani, the causative agent of tetanus disease.</title>
        <authorList>
            <person name="Brueggemann H."/>
            <person name="Baumer S."/>
            <person name="Fricke W.F."/>
            <person name="Wiezer A."/>
            <person name="Liesegang H."/>
            <person name="Decker I."/>
            <person name="Herzberg C."/>
            <person name="Martinez-Arias R."/>
            <person name="Merkl R."/>
            <person name="Henne A."/>
            <person name="Gottschalk G."/>
        </authorList>
    </citation>
    <scope>NUCLEOTIDE SEQUENCE [LARGE SCALE GENOMIC DNA]</scope>
    <source>
        <strain evidence="7">Massachusetts / E88</strain>
    </source>
</reference>